<keyword evidence="2" id="KW-1185">Reference proteome</keyword>
<reference evidence="1 2" key="1">
    <citation type="journal article" date="2017" name="BMC Genomics">
        <title>Comparative genomic and phylogenomic analyses of the Bifidobacteriaceae family.</title>
        <authorList>
            <person name="Lugli G.A."/>
            <person name="Milani C."/>
            <person name="Turroni F."/>
            <person name="Duranti S."/>
            <person name="Mancabelli L."/>
            <person name="Mangifesta M."/>
            <person name="Ferrario C."/>
            <person name="Modesto M."/>
            <person name="Mattarelli P."/>
            <person name="Jiri K."/>
            <person name="van Sinderen D."/>
            <person name="Ventura M."/>
        </authorList>
    </citation>
    <scope>NUCLEOTIDE SEQUENCE [LARGE SCALE GENOMIC DNA]</scope>
    <source>
        <strain evidence="1 2">DSM 22924</strain>
    </source>
</reference>
<dbReference type="Proteomes" id="UP000216004">
    <property type="component" value="Unassembled WGS sequence"/>
</dbReference>
<evidence type="ECO:0000313" key="2">
    <source>
        <dbReference type="Proteomes" id="UP000216004"/>
    </source>
</evidence>
<dbReference type="AlphaFoldDB" id="A0A261EVD5"/>
<dbReference type="EMBL" id="MWWS01000002">
    <property type="protein sequence ID" value="OZG50840.1"/>
    <property type="molecule type" value="Genomic_DNA"/>
</dbReference>
<name>A0A261EVD5_9BIFI</name>
<comment type="caution">
    <text evidence="1">The sequence shown here is derived from an EMBL/GenBank/DDBJ whole genome shotgun (WGS) entry which is preliminary data.</text>
</comment>
<sequence>MVKPYAIICNIPAHLWMTTVSSEDVDERARKRHKLRLLGKRVWLDAKRQGAQSVNRFMLWVSVSGRKESPILAAETLKPIIDAGTDMGMWPDDDPYHRVCTCYLPDVSNAPSPSPQLTLWVIPLHTNEQPLRTIIEKVPGSQGTLVNLSIPDVEWLTSNMRESVSERQAKQTRIMQRAIPAWKNKAVGASAAVICQVRYPDSRRQYQGDPDNTAETATAIWGTGVALHLVPATPSLFGFTLLNDHQSQPKHHDISMLVFTTPPQFSWPQTLITTS</sequence>
<protein>
    <submittedName>
        <fullName evidence="1">Uncharacterized protein</fullName>
    </submittedName>
</protein>
<evidence type="ECO:0000313" key="1">
    <source>
        <dbReference type="EMBL" id="OZG50840.1"/>
    </source>
</evidence>
<dbReference type="RefSeq" id="WP_094722094.1">
    <property type="nucleotide sequence ID" value="NZ_MWWS01000002.1"/>
</dbReference>
<dbReference type="OrthoDB" id="3240448at2"/>
<gene>
    <name evidence="1" type="ORF">BOCO_0026</name>
</gene>
<proteinExistence type="predicted"/>
<organism evidence="1 2">
    <name type="scientific">Bombiscardovia coagulans</name>
    <dbReference type="NCBI Taxonomy" id="686666"/>
    <lineage>
        <taxon>Bacteria</taxon>
        <taxon>Bacillati</taxon>
        <taxon>Actinomycetota</taxon>
        <taxon>Actinomycetes</taxon>
        <taxon>Bifidobacteriales</taxon>
        <taxon>Bifidobacteriaceae</taxon>
        <taxon>Bombiscardovia</taxon>
    </lineage>
</organism>
<accession>A0A261EVD5</accession>